<dbReference type="Proteomes" id="UP000550401">
    <property type="component" value="Unassembled WGS sequence"/>
</dbReference>
<dbReference type="EMBL" id="JACGXL010000008">
    <property type="protein sequence ID" value="MBA8889727.1"/>
    <property type="molecule type" value="Genomic_DNA"/>
</dbReference>
<name>A0A839EYD9_9GAMM</name>
<gene>
    <name evidence="1" type="ORF">FHW12_003974</name>
</gene>
<evidence type="ECO:0000313" key="1">
    <source>
        <dbReference type="EMBL" id="MBA8889727.1"/>
    </source>
</evidence>
<comment type="caution">
    <text evidence="1">The sequence shown here is derived from an EMBL/GenBank/DDBJ whole genome shotgun (WGS) entry which is preliminary data.</text>
</comment>
<sequence>MATPANIASSPDAASWCAHEGCRCRVEPGQTYCSPHCANAGIEVPEQREERCACGHAACDIEHVHDHR</sequence>
<reference evidence="1 2" key="1">
    <citation type="submission" date="2020-07" db="EMBL/GenBank/DDBJ databases">
        <title>Genomic Encyclopedia of Type Strains, Phase IV (KMG-V): Genome sequencing to study the core and pangenomes of soil and plant-associated prokaryotes.</title>
        <authorList>
            <person name="Whitman W."/>
        </authorList>
    </citation>
    <scope>NUCLEOTIDE SEQUENCE [LARGE SCALE GENOMIC DNA]</scope>
    <source>
        <strain evidence="1 2">RH2WT43</strain>
    </source>
</reference>
<dbReference type="RefSeq" id="WP_182532770.1">
    <property type="nucleotide sequence ID" value="NZ_JACGXL010000008.1"/>
</dbReference>
<protein>
    <submittedName>
        <fullName evidence="1">Uncharacterized protein</fullName>
    </submittedName>
</protein>
<organism evidence="1 2">
    <name type="scientific">Dokdonella fugitiva</name>
    <dbReference type="NCBI Taxonomy" id="328517"/>
    <lineage>
        <taxon>Bacteria</taxon>
        <taxon>Pseudomonadati</taxon>
        <taxon>Pseudomonadota</taxon>
        <taxon>Gammaproteobacteria</taxon>
        <taxon>Lysobacterales</taxon>
        <taxon>Rhodanobacteraceae</taxon>
        <taxon>Dokdonella</taxon>
    </lineage>
</organism>
<proteinExistence type="predicted"/>
<keyword evidence="2" id="KW-1185">Reference proteome</keyword>
<dbReference type="AlphaFoldDB" id="A0A839EYD9"/>
<evidence type="ECO:0000313" key="2">
    <source>
        <dbReference type="Proteomes" id="UP000550401"/>
    </source>
</evidence>
<accession>A0A839EYD9</accession>